<dbReference type="PANTHER" id="PTHR20275">
    <property type="entry name" value="NAD KINASE"/>
    <property type="match status" value="1"/>
</dbReference>
<dbReference type="InterPro" id="IPR016064">
    <property type="entry name" value="NAD/diacylglycerol_kinase_sf"/>
</dbReference>
<dbReference type="STRING" id="1276227.SCHRY_v1c08030"/>
<dbReference type="HOGENOM" id="CLU_008831_0_3_14"/>
<evidence type="ECO:0000256" key="3">
    <source>
        <dbReference type="ARBA" id="ARBA00022857"/>
    </source>
</evidence>
<keyword evidence="4" id="KW-0520">NAD</keyword>
<evidence type="ECO:0000313" key="6">
    <source>
        <dbReference type="EMBL" id="AGM25379.1"/>
    </source>
</evidence>
<dbReference type="InterPro" id="IPR017438">
    <property type="entry name" value="ATP-NAD_kinase_N"/>
</dbReference>
<evidence type="ECO:0000313" key="7">
    <source>
        <dbReference type="Proteomes" id="UP000013964"/>
    </source>
</evidence>
<dbReference type="GO" id="GO:0051287">
    <property type="term" value="F:NAD binding"/>
    <property type="evidence" value="ECO:0007669"/>
    <property type="project" value="UniProtKB-ARBA"/>
</dbReference>
<dbReference type="KEGG" id="scr:SCHRY_v1c08030"/>
<dbReference type="InterPro" id="IPR017437">
    <property type="entry name" value="ATP-NAD_kinase_PpnK-typ_C"/>
</dbReference>
<keyword evidence="3" id="KW-0521">NADP</keyword>
<keyword evidence="7" id="KW-1185">Reference proteome</keyword>
<protein>
    <submittedName>
        <fullName evidence="6">Inorganic polyphosphate/ATP-NAD kinase</fullName>
    </submittedName>
</protein>
<dbReference type="Pfam" id="PF01513">
    <property type="entry name" value="NAD_kinase"/>
    <property type="match status" value="1"/>
</dbReference>
<dbReference type="Gene3D" id="2.60.200.30">
    <property type="entry name" value="Probable inorganic polyphosphate/atp-NAD kinase, domain 2"/>
    <property type="match status" value="1"/>
</dbReference>
<evidence type="ECO:0000256" key="2">
    <source>
        <dbReference type="ARBA" id="ARBA00022777"/>
    </source>
</evidence>
<dbReference type="EMBL" id="CP005077">
    <property type="protein sequence ID" value="AGM25379.1"/>
    <property type="molecule type" value="Genomic_DNA"/>
</dbReference>
<dbReference type="Proteomes" id="UP000013964">
    <property type="component" value="Chromosome"/>
</dbReference>
<dbReference type="Pfam" id="PF20143">
    <property type="entry name" value="NAD_kinase_C"/>
    <property type="match status" value="1"/>
</dbReference>
<dbReference type="GO" id="GO:0019674">
    <property type="term" value="P:NAD+ metabolic process"/>
    <property type="evidence" value="ECO:0007669"/>
    <property type="project" value="InterPro"/>
</dbReference>
<accession>R4UBT3</accession>
<keyword evidence="2 6" id="KW-0418">Kinase</keyword>
<dbReference type="RefSeq" id="WP_016339200.1">
    <property type="nucleotide sequence ID" value="NC_021280.1"/>
</dbReference>
<sequence>MFKYVIIANDYPESLALAQKLKIILTDRQMQEDIITPEYVFVIGGDGTLLRAVNEFQDILDEVCLIVVKSGSLGFYANYDEKTVTQAIDDIINDTAHIQQLPLLEVKFNNNQIRYALNEVKIVDHVKTIRTDIYINDELLEYFRGSGLVFATSTGSTGYMRAIGGAIILSNKYKLWEMKEIAPVANSTFSTITAPLILDDSQSVILEGELIHKQIIIDTYEYKVSNNLVKLKFSEKTLNLIYNHRQNQTTTAKLQTLFAYCNNFNKRGER</sequence>
<dbReference type="SUPFAM" id="SSF111331">
    <property type="entry name" value="NAD kinase/diacylglycerol kinase-like"/>
    <property type="match status" value="1"/>
</dbReference>
<dbReference type="InterPro" id="IPR002504">
    <property type="entry name" value="NADK"/>
</dbReference>
<dbReference type="GO" id="GO:0003951">
    <property type="term" value="F:NAD+ kinase activity"/>
    <property type="evidence" value="ECO:0007669"/>
    <property type="project" value="UniProtKB-EC"/>
</dbReference>
<name>R4UBT3_9MOLU</name>
<proteinExistence type="predicted"/>
<dbReference type="PATRIC" id="fig|1276227.3.peg.812"/>
<dbReference type="Gene3D" id="3.40.50.10330">
    <property type="entry name" value="Probable inorganic polyphosphate/atp-NAD kinase, domain 1"/>
    <property type="match status" value="1"/>
</dbReference>
<reference evidence="6 7" key="1">
    <citation type="journal article" date="2013" name="Genome Biol. Evol.">
        <title>Complete genomes of two dipteran-associated spiroplasmas provided insights into the origin, dynamics, and impacts of viral invasion in spiroplasma.</title>
        <authorList>
            <person name="Ku C."/>
            <person name="Lo W.S."/>
            <person name="Chen L.L."/>
            <person name="Kuo C.H."/>
        </authorList>
    </citation>
    <scope>NUCLEOTIDE SEQUENCE [LARGE SCALE GENOMIC DNA]</scope>
    <source>
        <strain evidence="6 7">DF-1</strain>
    </source>
</reference>
<evidence type="ECO:0000256" key="5">
    <source>
        <dbReference type="ARBA" id="ARBA00047925"/>
    </source>
</evidence>
<comment type="catalytic activity">
    <reaction evidence="5">
        <text>NAD(+) + ATP = ADP + NADP(+) + H(+)</text>
        <dbReference type="Rhea" id="RHEA:18629"/>
        <dbReference type="ChEBI" id="CHEBI:15378"/>
        <dbReference type="ChEBI" id="CHEBI:30616"/>
        <dbReference type="ChEBI" id="CHEBI:57540"/>
        <dbReference type="ChEBI" id="CHEBI:58349"/>
        <dbReference type="ChEBI" id="CHEBI:456216"/>
        <dbReference type="EC" id="2.7.1.23"/>
    </reaction>
</comment>
<keyword evidence="1" id="KW-0808">Transferase</keyword>
<evidence type="ECO:0000256" key="4">
    <source>
        <dbReference type="ARBA" id="ARBA00023027"/>
    </source>
</evidence>
<dbReference type="eggNOG" id="COG0061">
    <property type="taxonomic scope" value="Bacteria"/>
</dbReference>
<dbReference type="AlphaFoldDB" id="R4UBT3"/>
<dbReference type="GO" id="GO:0006741">
    <property type="term" value="P:NADP+ biosynthetic process"/>
    <property type="evidence" value="ECO:0007669"/>
    <property type="project" value="InterPro"/>
</dbReference>
<dbReference type="GO" id="GO:0005524">
    <property type="term" value="F:ATP binding"/>
    <property type="evidence" value="ECO:0007669"/>
    <property type="project" value="UniProtKB-ARBA"/>
</dbReference>
<gene>
    <name evidence="6" type="primary">ppnK</name>
    <name evidence="6" type="ORF">SCHRY_v1c08030</name>
</gene>
<evidence type="ECO:0000256" key="1">
    <source>
        <dbReference type="ARBA" id="ARBA00022679"/>
    </source>
</evidence>
<dbReference type="PANTHER" id="PTHR20275:SF0">
    <property type="entry name" value="NAD KINASE"/>
    <property type="match status" value="1"/>
</dbReference>
<dbReference type="OrthoDB" id="9774737at2"/>
<organism evidence="6 7">
    <name type="scientific">Spiroplasma chrysopicola DF-1</name>
    <dbReference type="NCBI Taxonomy" id="1276227"/>
    <lineage>
        <taxon>Bacteria</taxon>
        <taxon>Bacillati</taxon>
        <taxon>Mycoplasmatota</taxon>
        <taxon>Mollicutes</taxon>
        <taxon>Entomoplasmatales</taxon>
        <taxon>Spiroplasmataceae</taxon>
        <taxon>Spiroplasma</taxon>
    </lineage>
</organism>